<reference evidence="1" key="1">
    <citation type="submission" date="2018-01" db="EMBL/GenBank/DDBJ databases">
        <authorList>
            <person name="Krukenberg V."/>
        </authorList>
    </citation>
    <scope>NUCLEOTIDE SEQUENCE</scope>
    <source>
        <strain evidence="1">E20ANME2</strain>
    </source>
</reference>
<evidence type="ECO:0000313" key="1">
    <source>
        <dbReference type="EMBL" id="PXF59823.1"/>
    </source>
</evidence>
<comment type="caution">
    <text evidence="1">The sequence shown here is derived from an EMBL/GenBank/DDBJ whole genome shotgun (WGS) entry which is preliminary data.</text>
</comment>
<gene>
    <name evidence="1" type="ORF">C4B59_10460</name>
</gene>
<accession>A0AC61L1T9</accession>
<name>A0AC61L1T9_9EURY</name>
<organism evidence="1 2">
    <name type="scientific">Candidatus Methanogaster sp</name>
    <dbReference type="NCBI Taxonomy" id="3386292"/>
    <lineage>
        <taxon>Archaea</taxon>
        <taxon>Methanobacteriati</taxon>
        <taxon>Methanobacteriota</taxon>
        <taxon>Stenosarchaea group</taxon>
        <taxon>Methanomicrobia</taxon>
        <taxon>Methanosarcinales</taxon>
        <taxon>ANME-2 cluster</taxon>
        <taxon>Candidatus Methanogasteraceae</taxon>
        <taxon>Candidatus Methanogaster</taxon>
    </lineage>
</organism>
<protein>
    <submittedName>
        <fullName evidence="1">Uncharacterized protein</fullName>
    </submittedName>
</protein>
<proteinExistence type="predicted"/>
<evidence type="ECO:0000313" key="2">
    <source>
        <dbReference type="Proteomes" id="UP000248329"/>
    </source>
</evidence>
<dbReference type="Proteomes" id="UP000248329">
    <property type="component" value="Unassembled WGS sequence"/>
</dbReference>
<sequence>MKRDVSFSLLGLIMLLCLGIAAASVYYQYTYTDLQSKYEVSNETLQKTMIDYQEKEMILDATLKNLSLSEEREEALGGKYQKVETEKVGLQTDLATANAAIKELNRQKESLESEVETLDKLYTKAEMERLSLVKEVDRCEDTIESRENTIDSLRAEIADLKAEIAANTPSE</sequence>
<dbReference type="EMBL" id="PQXF01000021">
    <property type="protein sequence ID" value="PXF59823.1"/>
    <property type="molecule type" value="Genomic_DNA"/>
</dbReference>